<evidence type="ECO:0000256" key="2">
    <source>
        <dbReference type="ARBA" id="ARBA00022833"/>
    </source>
</evidence>
<dbReference type="InterPro" id="IPR016193">
    <property type="entry name" value="Cytidine_deaminase-like"/>
</dbReference>
<accession>A0A6L3T6S2</accession>
<dbReference type="AlphaFoldDB" id="A0A6L3T6S2"/>
<organism evidence="5 6">
    <name type="scientific">Methylobacterium soli</name>
    <dbReference type="NCBI Taxonomy" id="553447"/>
    <lineage>
        <taxon>Bacteria</taxon>
        <taxon>Pseudomonadati</taxon>
        <taxon>Pseudomonadota</taxon>
        <taxon>Alphaproteobacteria</taxon>
        <taxon>Hyphomicrobiales</taxon>
        <taxon>Methylobacteriaceae</taxon>
        <taxon>Methylobacterium</taxon>
    </lineage>
</organism>
<evidence type="ECO:0000256" key="1">
    <source>
        <dbReference type="ARBA" id="ARBA00022723"/>
    </source>
</evidence>
<dbReference type="EMBL" id="VZZK01000002">
    <property type="protein sequence ID" value="KAB1081162.1"/>
    <property type="molecule type" value="Genomic_DNA"/>
</dbReference>
<name>A0A6L3T6S2_9HYPH</name>
<evidence type="ECO:0000256" key="3">
    <source>
        <dbReference type="SAM" id="MobiDB-lite"/>
    </source>
</evidence>
<dbReference type="GO" id="GO:0006152">
    <property type="term" value="P:purine nucleoside catabolic process"/>
    <property type="evidence" value="ECO:0007669"/>
    <property type="project" value="TreeGrafter"/>
</dbReference>
<keyword evidence="2" id="KW-0862">Zinc</keyword>
<protein>
    <submittedName>
        <fullName evidence="5">Nucleoside deaminase</fullName>
    </submittedName>
</protein>
<dbReference type="CDD" id="cd01285">
    <property type="entry name" value="nucleoside_deaminase"/>
    <property type="match status" value="1"/>
</dbReference>
<dbReference type="Gene3D" id="3.40.140.10">
    <property type="entry name" value="Cytidine Deaminase, domain 2"/>
    <property type="match status" value="1"/>
</dbReference>
<dbReference type="InterPro" id="IPR002125">
    <property type="entry name" value="CMP_dCMP_dom"/>
</dbReference>
<keyword evidence="1" id="KW-0479">Metal-binding</keyword>
<gene>
    <name evidence="5" type="ORF">F6X53_02285</name>
</gene>
<feature type="region of interest" description="Disordered" evidence="3">
    <location>
        <begin position="130"/>
        <end position="154"/>
    </location>
</feature>
<evidence type="ECO:0000259" key="4">
    <source>
        <dbReference type="PROSITE" id="PS51747"/>
    </source>
</evidence>
<dbReference type="PROSITE" id="PS00903">
    <property type="entry name" value="CYT_DCMP_DEAMINASES_1"/>
    <property type="match status" value="1"/>
</dbReference>
<dbReference type="SUPFAM" id="SSF53927">
    <property type="entry name" value="Cytidine deaminase-like"/>
    <property type="match status" value="1"/>
</dbReference>
<dbReference type="Pfam" id="PF00383">
    <property type="entry name" value="dCMP_cyt_deam_1"/>
    <property type="match status" value="1"/>
</dbReference>
<evidence type="ECO:0000313" key="6">
    <source>
        <dbReference type="Proteomes" id="UP000474159"/>
    </source>
</evidence>
<dbReference type="OrthoDB" id="9802676at2"/>
<dbReference type="PROSITE" id="PS51747">
    <property type="entry name" value="CYT_DCMP_DEAMINASES_2"/>
    <property type="match status" value="1"/>
</dbReference>
<dbReference type="PANTHER" id="PTHR11079">
    <property type="entry name" value="CYTOSINE DEAMINASE FAMILY MEMBER"/>
    <property type="match status" value="1"/>
</dbReference>
<sequence length="154" mass="17030">MSEHEAHLRDAVALAQDNVAEGGSPYGAVIVKDGVVLARTVNTIHRTNDPTDHAEMVALREASRRLGSRDLAGCVVYASGQPCPMCHAAMRLSGIREGYFGYTAEEADRYGMATAGIYAELCKPLEEQPMRLRQIRPDDREPPYAAWREQRNKS</sequence>
<dbReference type="Proteomes" id="UP000474159">
    <property type="component" value="Unassembled WGS sequence"/>
</dbReference>
<dbReference type="GO" id="GO:0047974">
    <property type="term" value="F:guanosine deaminase activity"/>
    <property type="evidence" value="ECO:0007669"/>
    <property type="project" value="TreeGrafter"/>
</dbReference>
<dbReference type="InterPro" id="IPR016192">
    <property type="entry name" value="APOBEC/CMP_deaminase_Zn-bd"/>
</dbReference>
<evidence type="ECO:0000313" key="5">
    <source>
        <dbReference type="EMBL" id="KAB1081162.1"/>
    </source>
</evidence>
<reference evidence="5 6" key="1">
    <citation type="submission" date="2019-09" db="EMBL/GenBank/DDBJ databases">
        <title>YIM 48816 draft genome.</title>
        <authorList>
            <person name="Jiang L."/>
        </authorList>
    </citation>
    <scope>NUCLEOTIDE SEQUENCE [LARGE SCALE GENOMIC DNA]</scope>
    <source>
        <strain evidence="5 6">YIM 48816</strain>
    </source>
</reference>
<comment type="caution">
    <text evidence="5">The sequence shown here is derived from an EMBL/GenBank/DDBJ whole genome shotgun (WGS) entry which is preliminary data.</text>
</comment>
<dbReference type="GO" id="GO:0008270">
    <property type="term" value="F:zinc ion binding"/>
    <property type="evidence" value="ECO:0007669"/>
    <property type="project" value="InterPro"/>
</dbReference>
<dbReference type="PANTHER" id="PTHR11079:SF161">
    <property type="entry name" value="CMP_DCMP-TYPE DEAMINASE DOMAIN-CONTAINING PROTEIN"/>
    <property type="match status" value="1"/>
</dbReference>
<feature type="domain" description="CMP/dCMP-type deaminase" evidence="4">
    <location>
        <begin position="2"/>
        <end position="113"/>
    </location>
</feature>
<proteinExistence type="predicted"/>
<keyword evidence="6" id="KW-1185">Reference proteome</keyword>
<dbReference type="RefSeq" id="WP_150996821.1">
    <property type="nucleotide sequence ID" value="NZ_BPQY01000278.1"/>
</dbReference>